<dbReference type="SUPFAM" id="SSF54001">
    <property type="entry name" value="Cysteine proteinases"/>
    <property type="match status" value="1"/>
</dbReference>
<keyword evidence="4" id="KW-0788">Thiol protease</keyword>
<evidence type="ECO:0000256" key="4">
    <source>
        <dbReference type="ARBA" id="ARBA00022807"/>
    </source>
</evidence>
<keyword evidence="3" id="KW-0378">Hydrolase</keyword>
<keyword evidence="2 6" id="KW-0645">Protease</keyword>
<dbReference type="AlphaFoldDB" id="A0A7J6VHN4"/>
<dbReference type="GO" id="GO:0008234">
    <property type="term" value="F:cysteine-type peptidase activity"/>
    <property type="evidence" value="ECO:0007669"/>
    <property type="project" value="UniProtKB-KW"/>
</dbReference>
<proteinExistence type="inferred from homology"/>
<dbReference type="GO" id="GO:0006508">
    <property type="term" value="P:proteolysis"/>
    <property type="evidence" value="ECO:0007669"/>
    <property type="project" value="UniProtKB-KW"/>
</dbReference>
<accession>A0A7J6VHN4</accession>
<comment type="caution">
    <text evidence="6">The sequence shown here is derived from an EMBL/GenBank/DDBJ whole genome shotgun (WGS) entry which is preliminary data.</text>
</comment>
<dbReference type="EMBL" id="JABWDY010031857">
    <property type="protein sequence ID" value="KAF5184616.1"/>
    <property type="molecule type" value="Genomic_DNA"/>
</dbReference>
<organism evidence="6 7">
    <name type="scientific">Thalictrum thalictroides</name>
    <name type="common">Rue-anemone</name>
    <name type="synonym">Anemone thalictroides</name>
    <dbReference type="NCBI Taxonomy" id="46969"/>
    <lineage>
        <taxon>Eukaryota</taxon>
        <taxon>Viridiplantae</taxon>
        <taxon>Streptophyta</taxon>
        <taxon>Embryophyta</taxon>
        <taxon>Tracheophyta</taxon>
        <taxon>Spermatophyta</taxon>
        <taxon>Magnoliopsida</taxon>
        <taxon>Ranunculales</taxon>
        <taxon>Ranunculaceae</taxon>
        <taxon>Thalictroideae</taxon>
        <taxon>Thalictrum</taxon>
    </lineage>
</organism>
<feature type="domain" description="Ubiquitin-like protease family profile" evidence="5">
    <location>
        <begin position="12"/>
        <end position="177"/>
    </location>
</feature>
<evidence type="ECO:0000256" key="3">
    <source>
        <dbReference type="ARBA" id="ARBA00022801"/>
    </source>
</evidence>
<dbReference type="InterPro" id="IPR038765">
    <property type="entry name" value="Papain-like_cys_pep_sf"/>
</dbReference>
<dbReference type="Pfam" id="PF02902">
    <property type="entry name" value="Peptidase_C48"/>
    <property type="match status" value="1"/>
</dbReference>
<dbReference type="PANTHER" id="PTHR46468">
    <property type="entry name" value="SENTRIN-SPECIFIC PROTEASE 8"/>
    <property type="match status" value="1"/>
</dbReference>
<dbReference type="InterPro" id="IPR044613">
    <property type="entry name" value="Nep1/2-like"/>
</dbReference>
<dbReference type="InterPro" id="IPR003653">
    <property type="entry name" value="Peptidase_C48_C"/>
</dbReference>
<evidence type="ECO:0000313" key="7">
    <source>
        <dbReference type="Proteomes" id="UP000554482"/>
    </source>
</evidence>
<protein>
    <submittedName>
        <fullName evidence="6">Sentrin-specific protease</fullName>
    </submittedName>
</protein>
<keyword evidence="7" id="KW-1185">Reference proteome</keyword>
<comment type="similarity">
    <text evidence="1">Belongs to the peptidase C48 family.</text>
</comment>
<sequence>MSNEKILSYSDVVLRRSDLDILSGRHFLNDRIIEFYFSYLASCYPSEDILLVPPSISFWIGNCPDLESLKDFVEPLKFPDKKMVIFTVNDNEDVSMAEGGCHWSLLAYERKKNVFVHHDSLAGSNRWHAKRLYKVVVRFMGISATEVDAPFIDCTTSPQQINGYDCGLYVTAIAKVICEWYVTGRSEDMDLWFTSLKTKITTSTVSNMRSEILLLIKDLMVKK</sequence>
<dbReference type="GO" id="GO:0000338">
    <property type="term" value="P:protein deneddylation"/>
    <property type="evidence" value="ECO:0007669"/>
    <property type="project" value="TreeGrafter"/>
</dbReference>
<evidence type="ECO:0000256" key="2">
    <source>
        <dbReference type="ARBA" id="ARBA00022670"/>
    </source>
</evidence>
<dbReference type="OrthoDB" id="5065855at2759"/>
<reference evidence="6 7" key="1">
    <citation type="submission" date="2020-06" db="EMBL/GenBank/DDBJ databases">
        <title>Transcriptomic and genomic resources for Thalictrum thalictroides and T. hernandezii: Facilitating candidate gene discovery in an emerging model plant lineage.</title>
        <authorList>
            <person name="Arias T."/>
            <person name="Riano-Pachon D.M."/>
            <person name="Di Stilio V.S."/>
        </authorList>
    </citation>
    <scope>NUCLEOTIDE SEQUENCE [LARGE SCALE GENOMIC DNA]</scope>
    <source>
        <strain evidence="7">cv. WT478/WT964</strain>
        <tissue evidence="6">Leaves</tissue>
    </source>
</reference>
<dbReference type="PROSITE" id="PS50600">
    <property type="entry name" value="ULP_PROTEASE"/>
    <property type="match status" value="1"/>
</dbReference>
<name>A0A7J6VHN4_THATH</name>
<dbReference type="GO" id="GO:0019784">
    <property type="term" value="F:deNEDDylase activity"/>
    <property type="evidence" value="ECO:0007669"/>
    <property type="project" value="InterPro"/>
</dbReference>
<dbReference type="Gene3D" id="3.40.395.10">
    <property type="entry name" value="Adenoviral Proteinase, Chain A"/>
    <property type="match status" value="1"/>
</dbReference>
<gene>
    <name evidence="6" type="ORF">FRX31_025797</name>
</gene>
<dbReference type="PANTHER" id="PTHR46468:SF1">
    <property type="entry name" value="SENTRIN-SPECIFIC PROTEASE 8"/>
    <property type="match status" value="1"/>
</dbReference>
<evidence type="ECO:0000259" key="5">
    <source>
        <dbReference type="PROSITE" id="PS50600"/>
    </source>
</evidence>
<dbReference type="Proteomes" id="UP000554482">
    <property type="component" value="Unassembled WGS sequence"/>
</dbReference>
<evidence type="ECO:0000313" key="6">
    <source>
        <dbReference type="EMBL" id="KAF5184616.1"/>
    </source>
</evidence>
<evidence type="ECO:0000256" key="1">
    <source>
        <dbReference type="ARBA" id="ARBA00005234"/>
    </source>
</evidence>
<dbReference type="FunFam" id="3.40.395.10:FF:000008">
    <property type="entry name" value="Ulp1 protease family protein"/>
    <property type="match status" value="1"/>
</dbReference>